<dbReference type="EMBL" id="JAAALK010000290">
    <property type="protein sequence ID" value="KAG8046705.1"/>
    <property type="molecule type" value="Genomic_DNA"/>
</dbReference>
<feature type="region of interest" description="Disordered" evidence="1">
    <location>
        <begin position="1"/>
        <end position="51"/>
    </location>
</feature>
<name>A0A8J5RKK1_ZIZPA</name>
<protein>
    <submittedName>
        <fullName evidence="2">Uncharacterized protein</fullName>
    </submittedName>
</protein>
<proteinExistence type="predicted"/>
<comment type="caution">
    <text evidence="2">The sequence shown here is derived from an EMBL/GenBank/DDBJ whole genome shotgun (WGS) entry which is preliminary data.</text>
</comment>
<feature type="compositionally biased region" description="Acidic residues" evidence="1">
    <location>
        <begin position="1"/>
        <end position="13"/>
    </location>
</feature>
<evidence type="ECO:0000313" key="3">
    <source>
        <dbReference type="Proteomes" id="UP000729402"/>
    </source>
</evidence>
<evidence type="ECO:0000256" key="1">
    <source>
        <dbReference type="SAM" id="MobiDB-lite"/>
    </source>
</evidence>
<organism evidence="2 3">
    <name type="scientific">Zizania palustris</name>
    <name type="common">Northern wild rice</name>
    <dbReference type="NCBI Taxonomy" id="103762"/>
    <lineage>
        <taxon>Eukaryota</taxon>
        <taxon>Viridiplantae</taxon>
        <taxon>Streptophyta</taxon>
        <taxon>Embryophyta</taxon>
        <taxon>Tracheophyta</taxon>
        <taxon>Spermatophyta</taxon>
        <taxon>Magnoliopsida</taxon>
        <taxon>Liliopsida</taxon>
        <taxon>Poales</taxon>
        <taxon>Poaceae</taxon>
        <taxon>BOP clade</taxon>
        <taxon>Oryzoideae</taxon>
        <taxon>Oryzeae</taxon>
        <taxon>Zizaniinae</taxon>
        <taxon>Zizania</taxon>
    </lineage>
</organism>
<accession>A0A8J5RKK1</accession>
<dbReference type="AlphaFoldDB" id="A0A8J5RKK1"/>
<gene>
    <name evidence="2" type="ORF">GUJ93_ZPchr0008g13159</name>
</gene>
<sequence length="107" mass="11236">MRVVDTSEDEEADVGMPWHGGAPDGGGGAREEEGEEGGEPMERVDGDDSDVDLGVERVEVGVVASTWEGAIVEDGVGIEDELLIVVGSQGEATAEVDVPVQHEHHCR</sequence>
<reference evidence="2" key="2">
    <citation type="submission" date="2021-02" db="EMBL/GenBank/DDBJ databases">
        <authorList>
            <person name="Kimball J.A."/>
            <person name="Haas M.W."/>
            <person name="Macchietto M."/>
            <person name="Kono T."/>
            <person name="Duquette J."/>
            <person name="Shao M."/>
        </authorList>
    </citation>
    <scope>NUCLEOTIDE SEQUENCE</scope>
    <source>
        <tissue evidence="2">Fresh leaf tissue</tissue>
    </source>
</reference>
<keyword evidence="3" id="KW-1185">Reference proteome</keyword>
<reference evidence="2" key="1">
    <citation type="journal article" date="2021" name="bioRxiv">
        <title>Whole Genome Assembly and Annotation of Northern Wild Rice, Zizania palustris L., Supports a Whole Genome Duplication in the Zizania Genus.</title>
        <authorList>
            <person name="Haas M."/>
            <person name="Kono T."/>
            <person name="Macchietto M."/>
            <person name="Millas R."/>
            <person name="McGilp L."/>
            <person name="Shao M."/>
            <person name="Duquette J."/>
            <person name="Hirsch C.N."/>
            <person name="Kimball J."/>
        </authorList>
    </citation>
    <scope>NUCLEOTIDE SEQUENCE</scope>
    <source>
        <tissue evidence="2">Fresh leaf tissue</tissue>
    </source>
</reference>
<dbReference type="Proteomes" id="UP000729402">
    <property type="component" value="Unassembled WGS sequence"/>
</dbReference>
<evidence type="ECO:0000313" key="2">
    <source>
        <dbReference type="EMBL" id="KAG8046705.1"/>
    </source>
</evidence>